<evidence type="ECO:0000313" key="2">
    <source>
        <dbReference type="EMBL" id="SFK54558.1"/>
    </source>
</evidence>
<evidence type="ECO:0000313" key="3">
    <source>
        <dbReference type="Proteomes" id="UP000198755"/>
    </source>
</evidence>
<evidence type="ECO:0000256" key="1">
    <source>
        <dbReference type="SAM" id="SignalP"/>
    </source>
</evidence>
<dbReference type="STRING" id="1612308.SAMN05444581_11034"/>
<dbReference type="InterPro" id="IPR015943">
    <property type="entry name" value="WD40/YVTN_repeat-like_dom_sf"/>
</dbReference>
<dbReference type="OrthoDB" id="9768634at2"/>
<organism evidence="2 3">
    <name type="scientific">Methylocapsa palsarum</name>
    <dbReference type="NCBI Taxonomy" id="1612308"/>
    <lineage>
        <taxon>Bacteria</taxon>
        <taxon>Pseudomonadati</taxon>
        <taxon>Pseudomonadota</taxon>
        <taxon>Alphaproteobacteria</taxon>
        <taxon>Hyphomicrobiales</taxon>
        <taxon>Beijerinckiaceae</taxon>
        <taxon>Methylocapsa</taxon>
    </lineage>
</organism>
<evidence type="ECO:0008006" key="4">
    <source>
        <dbReference type="Google" id="ProtNLM"/>
    </source>
</evidence>
<reference evidence="2 3" key="1">
    <citation type="submission" date="2016-10" db="EMBL/GenBank/DDBJ databases">
        <authorList>
            <person name="de Groot N.N."/>
        </authorList>
    </citation>
    <scope>NUCLEOTIDE SEQUENCE [LARGE SCALE GENOMIC DNA]</scope>
    <source>
        <strain evidence="2 3">NE2</strain>
    </source>
</reference>
<sequence>MLNLKPLASVLVALAALSAQEARCEILALLNYESKPTEAVRKEGIAIIDIDPASANFNKIIKDIPLPPDLVAHHIFYNPAVTKAYVTALGRSELRVFDPNSSLEAMSVVDVPDCQVGEDLAFSEDGETWYLTCMGSSNVVVGDARSDKVRSVIFAPASSQGPFIQNPHGIVLNEAIDRLIVANTIRPDLKDPGETITVIEASTQKILSTHKVSEKPSPSGAAPVEIAFTPRAGMQIAYITNMMGASLWTATWWPKSKNFTFQQVYDFSAEQQGVPLEMAFSDSGDRLYVTTAKPGNLDIFDIADPYHPRLIKAIAAAAGAHHVVFSADRRYAFVQNSLLNLPGMSDGSVSVIDLVGNEKIAEVDVLKKMGLNPNCIILLPKWRRGEG</sequence>
<dbReference type="PANTHER" id="PTHR47197">
    <property type="entry name" value="PROTEIN NIRF"/>
    <property type="match status" value="1"/>
</dbReference>
<dbReference type="AlphaFoldDB" id="A0A1I4ADR8"/>
<dbReference type="InterPro" id="IPR051200">
    <property type="entry name" value="Host-pathogen_enzymatic-act"/>
</dbReference>
<dbReference type="Proteomes" id="UP000198755">
    <property type="component" value="Unassembled WGS sequence"/>
</dbReference>
<gene>
    <name evidence="2" type="ORF">SAMN05444581_11034</name>
</gene>
<protein>
    <recommendedName>
        <fullName evidence="4">DNA-binding beta-propeller fold protein YncE</fullName>
    </recommendedName>
</protein>
<dbReference type="SUPFAM" id="SSF75011">
    <property type="entry name" value="3-carboxy-cis,cis-mucoante lactonizing enzyme"/>
    <property type="match status" value="1"/>
</dbReference>
<keyword evidence="1" id="KW-0732">Signal</keyword>
<name>A0A1I4ADR8_9HYPH</name>
<feature type="signal peptide" evidence="1">
    <location>
        <begin position="1"/>
        <end position="21"/>
    </location>
</feature>
<dbReference type="PANTHER" id="PTHR47197:SF3">
    <property type="entry name" value="DIHYDRO-HEME D1 DEHYDROGENASE"/>
    <property type="match status" value="1"/>
</dbReference>
<dbReference type="RefSeq" id="WP_091682934.1">
    <property type="nucleotide sequence ID" value="NZ_FOSN01000010.1"/>
</dbReference>
<feature type="chain" id="PRO_5011470174" description="DNA-binding beta-propeller fold protein YncE" evidence="1">
    <location>
        <begin position="22"/>
        <end position="387"/>
    </location>
</feature>
<accession>A0A1I4ADR8</accession>
<dbReference type="EMBL" id="FOSN01000010">
    <property type="protein sequence ID" value="SFK54558.1"/>
    <property type="molecule type" value="Genomic_DNA"/>
</dbReference>
<keyword evidence="3" id="KW-1185">Reference proteome</keyword>
<dbReference type="Gene3D" id="2.130.10.10">
    <property type="entry name" value="YVTN repeat-like/Quinoprotein amine dehydrogenase"/>
    <property type="match status" value="2"/>
</dbReference>
<proteinExistence type="predicted"/>